<keyword evidence="3" id="KW-1185">Reference proteome</keyword>
<sequence length="160" mass="16775">MPMTLARLRQEPALRLRVLAGHDLLDRPVGWVHVSELDDPTPFLEGGELLLTTGLRVDADTDFRAFVARLVDREVAGLGFGIGLGHDVVPVGLVTAADEAGLPLLEVPKRTPFIAISKAVSAAVAADSYAEVTATNAAQRELTAAALTGSGTVDKGVKAR</sequence>
<feature type="domain" description="Purine catabolism PurC-like" evidence="1">
    <location>
        <begin position="10"/>
        <end position="123"/>
    </location>
</feature>
<proteinExistence type="predicted"/>
<dbReference type="InterPro" id="IPR012914">
    <property type="entry name" value="PucR_dom"/>
</dbReference>
<comment type="caution">
    <text evidence="2">The sequence shown here is derived from an EMBL/GenBank/DDBJ whole genome shotgun (WGS) entry which is preliminary data.</text>
</comment>
<gene>
    <name evidence="2" type="ORF">FXN61_48340</name>
</gene>
<dbReference type="RefSeq" id="WP_167980623.1">
    <property type="nucleotide sequence ID" value="NZ_VSRL01000531.1"/>
</dbReference>
<protein>
    <recommendedName>
        <fullName evidence="1">Purine catabolism PurC-like domain-containing protein</fullName>
    </recommendedName>
</protein>
<dbReference type="Proteomes" id="UP001515943">
    <property type="component" value="Unassembled WGS sequence"/>
</dbReference>
<evidence type="ECO:0000313" key="2">
    <source>
        <dbReference type="EMBL" id="NKE64086.1"/>
    </source>
</evidence>
<accession>A0ABX1FYE7</accession>
<organism evidence="2 3">
    <name type="scientific">Lentzea indica</name>
    <dbReference type="NCBI Taxonomy" id="2604800"/>
    <lineage>
        <taxon>Bacteria</taxon>
        <taxon>Bacillati</taxon>
        <taxon>Actinomycetota</taxon>
        <taxon>Actinomycetes</taxon>
        <taxon>Pseudonocardiales</taxon>
        <taxon>Pseudonocardiaceae</taxon>
        <taxon>Lentzea</taxon>
    </lineage>
</organism>
<evidence type="ECO:0000313" key="3">
    <source>
        <dbReference type="Proteomes" id="UP001515943"/>
    </source>
</evidence>
<dbReference type="Pfam" id="PF07905">
    <property type="entry name" value="PucR"/>
    <property type="match status" value="1"/>
</dbReference>
<reference evidence="2 3" key="1">
    <citation type="submission" date="2019-08" db="EMBL/GenBank/DDBJ databases">
        <title>Lentzea from Indian Himalayas.</title>
        <authorList>
            <person name="Mandal S."/>
            <person name="Mallick Gupta A."/>
            <person name="Maiti P.K."/>
            <person name="Sarkar J."/>
            <person name="Mandal S."/>
        </authorList>
    </citation>
    <scope>NUCLEOTIDE SEQUENCE [LARGE SCALE GENOMIC DNA]</scope>
    <source>
        <strain evidence="2 3">PSKA42</strain>
    </source>
</reference>
<dbReference type="EMBL" id="VSRL01000531">
    <property type="protein sequence ID" value="NKE64086.1"/>
    <property type="molecule type" value="Genomic_DNA"/>
</dbReference>
<evidence type="ECO:0000259" key="1">
    <source>
        <dbReference type="Pfam" id="PF07905"/>
    </source>
</evidence>
<name>A0ABX1FYE7_9PSEU</name>